<dbReference type="RefSeq" id="WP_047574874.1">
    <property type="nucleotide sequence ID" value="NZ_JPQT01000101.1"/>
</dbReference>
<organism evidence="2 3">
    <name type="scientific">Pseudomonas syringae</name>
    <dbReference type="NCBI Taxonomy" id="317"/>
    <lineage>
        <taxon>Bacteria</taxon>
        <taxon>Pseudomonadati</taxon>
        <taxon>Pseudomonadota</taxon>
        <taxon>Gammaproteobacteria</taxon>
        <taxon>Pseudomonadales</taxon>
        <taxon>Pseudomonadaceae</taxon>
        <taxon>Pseudomonas</taxon>
    </lineage>
</organism>
<keyword evidence="2" id="KW-0503">Monooxygenase</keyword>
<dbReference type="InterPro" id="IPR050744">
    <property type="entry name" value="AI-2_Isomerase_LsrG"/>
</dbReference>
<dbReference type="SUPFAM" id="SSF54909">
    <property type="entry name" value="Dimeric alpha+beta barrel"/>
    <property type="match status" value="1"/>
</dbReference>
<feature type="domain" description="ABM" evidence="1">
    <location>
        <begin position="5"/>
        <end position="94"/>
    </location>
</feature>
<dbReference type="Pfam" id="PF03992">
    <property type="entry name" value="ABM"/>
    <property type="match status" value="1"/>
</dbReference>
<proteinExistence type="predicted"/>
<dbReference type="Gene3D" id="3.30.70.100">
    <property type="match status" value="1"/>
</dbReference>
<comment type="caution">
    <text evidence="2">The sequence shown here is derived from an EMBL/GenBank/DDBJ whole genome shotgun (WGS) entry which is preliminary data.</text>
</comment>
<dbReference type="PATRIC" id="fig|317.174.peg.2338"/>
<evidence type="ECO:0000313" key="2">
    <source>
        <dbReference type="EMBL" id="KFE51772.1"/>
    </source>
</evidence>
<evidence type="ECO:0000259" key="1">
    <source>
        <dbReference type="PROSITE" id="PS51725"/>
    </source>
</evidence>
<dbReference type="EMBL" id="JPQT01000101">
    <property type="protein sequence ID" value="KFE51772.1"/>
    <property type="molecule type" value="Genomic_DNA"/>
</dbReference>
<dbReference type="GO" id="GO:0004497">
    <property type="term" value="F:monooxygenase activity"/>
    <property type="evidence" value="ECO:0007669"/>
    <property type="project" value="UniProtKB-KW"/>
</dbReference>
<dbReference type="InterPro" id="IPR011008">
    <property type="entry name" value="Dimeric_a/b-barrel"/>
</dbReference>
<name>A0A085V8K9_PSESX</name>
<gene>
    <name evidence="2" type="ORF">IV02_11380</name>
</gene>
<dbReference type="AlphaFoldDB" id="A0A085V8K9"/>
<dbReference type="PANTHER" id="PTHR33336">
    <property type="entry name" value="QUINOL MONOOXYGENASE YGIN-RELATED"/>
    <property type="match status" value="1"/>
</dbReference>
<dbReference type="PANTHER" id="PTHR33336:SF3">
    <property type="entry name" value="ABM DOMAIN-CONTAINING PROTEIN"/>
    <property type="match status" value="1"/>
</dbReference>
<keyword evidence="2" id="KW-0560">Oxidoreductase</keyword>
<evidence type="ECO:0000313" key="3">
    <source>
        <dbReference type="Proteomes" id="UP000028643"/>
    </source>
</evidence>
<reference evidence="2 3" key="1">
    <citation type="submission" date="2014-07" db="EMBL/GenBank/DDBJ databases">
        <title>Draft Genome Sequences of Environmental Pseudomonas syringae strains.</title>
        <authorList>
            <person name="Baltrus D.A."/>
            <person name="Berge O."/>
            <person name="Morris C."/>
        </authorList>
    </citation>
    <scope>NUCLEOTIDE SEQUENCE [LARGE SCALE GENOMIC DNA]</scope>
    <source>
        <strain evidence="2 3">CEB003</strain>
    </source>
</reference>
<dbReference type="PROSITE" id="PS51725">
    <property type="entry name" value="ABM"/>
    <property type="match status" value="1"/>
</dbReference>
<sequence>MEKKLTVIAFIRAQDGRSEALGKRLLALLEPSRKEPGCINYDVHLANDDPNLWCMYENWRSQADLDAHFQTPPLQALVSDLAYLVEGELDMRYFSMKPESAA</sequence>
<protein>
    <submittedName>
        <fullName evidence="2">Antibiotic biosynthesis monooxygenase</fullName>
    </submittedName>
</protein>
<dbReference type="Proteomes" id="UP000028643">
    <property type="component" value="Unassembled WGS sequence"/>
</dbReference>
<dbReference type="InterPro" id="IPR007138">
    <property type="entry name" value="ABM_dom"/>
</dbReference>
<accession>A0A085V8K9</accession>